<sequence>MLVMKIVHNDEIDLVHELQELREILKKKNITIGLVESGEGSSHLIKVMCNEECYNEKIKRMIYLYISNILYNIVIEKYREKELFNFLTETYFFLKQEEILEVEEMIMKVLRSEENLKDEKMIFCISKINSIIEKIKTCLEENEEINIKGFITFRMKELREDIEEIIDKVVEEYMVEKEYKEFVKLLKYFVDIQESKIEKINIYIHEGGGYELKDGYGNDIFNEFMKELSECKIDTEAKIEDIIISGLITNAPKQVIIHHKENCLNAEFIETIVNVFGDRVFYCTGCTNCETSKLKV</sequence>
<name>A0A174GFX9_9CLOT</name>
<evidence type="ECO:0000313" key="1">
    <source>
        <dbReference type="EMBL" id="CUO60841.1"/>
    </source>
</evidence>
<organism evidence="1 2">
    <name type="scientific">Clostridium disporicum</name>
    <dbReference type="NCBI Taxonomy" id="84024"/>
    <lineage>
        <taxon>Bacteria</taxon>
        <taxon>Bacillati</taxon>
        <taxon>Bacillota</taxon>
        <taxon>Clostridia</taxon>
        <taxon>Eubacteriales</taxon>
        <taxon>Clostridiaceae</taxon>
        <taxon>Clostridium</taxon>
    </lineage>
</organism>
<gene>
    <name evidence="1" type="ORF">ERS852470_02831</name>
</gene>
<dbReference type="RefSeq" id="WP_055277538.1">
    <property type="nucleotide sequence ID" value="NZ_CYZV01000034.1"/>
</dbReference>
<dbReference type="Pfam" id="PF08812">
    <property type="entry name" value="YtxC"/>
    <property type="match status" value="1"/>
</dbReference>
<accession>A0A174GFX9</accession>
<dbReference type="InterPro" id="IPR014199">
    <property type="entry name" value="Spore_YtxC"/>
</dbReference>
<dbReference type="EMBL" id="CYZV01000034">
    <property type="protein sequence ID" value="CUO60841.1"/>
    <property type="molecule type" value="Genomic_DNA"/>
</dbReference>
<reference evidence="1 2" key="1">
    <citation type="submission" date="2015-09" db="EMBL/GenBank/DDBJ databases">
        <authorList>
            <consortium name="Pathogen Informatics"/>
        </authorList>
    </citation>
    <scope>NUCLEOTIDE SEQUENCE [LARGE SCALE GENOMIC DNA]</scope>
    <source>
        <strain evidence="1 2">2789STDY5834855</strain>
    </source>
</reference>
<dbReference type="NCBIfam" id="TIGR02834">
    <property type="entry name" value="spo_ytxC"/>
    <property type="match status" value="1"/>
</dbReference>
<evidence type="ECO:0000313" key="2">
    <source>
        <dbReference type="Proteomes" id="UP000095558"/>
    </source>
</evidence>
<protein>
    <submittedName>
        <fullName evidence="1">Sporulation protein YtxC</fullName>
    </submittedName>
</protein>
<dbReference type="OrthoDB" id="2986513at2"/>
<dbReference type="Proteomes" id="UP000095558">
    <property type="component" value="Unassembled WGS sequence"/>
</dbReference>
<proteinExistence type="predicted"/>
<dbReference type="AlphaFoldDB" id="A0A174GFX9"/>